<evidence type="ECO:0000313" key="2">
    <source>
        <dbReference type="Proteomes" id="UP001427805"/>
    </source>
</evidence>
<dbReference type="InterPro" id="IPR011006">
    <property type="entry name" value="CheY-like_superfamily"/>
</dbReference>
<dbReference type="EMBL" id="JBDIZK010000001">
    <property type="protein sequence ID" value="MEN3746093.1"/>
    <property type="molecule type" value="Genomic_DNA"/>
</dbReference>
<dbReference type="Proteomes" id="UP001427805">
    <property type="component" value="Unassembled WGS sequence"/>
</dbReference>
<gene>
    <name evidence="1" type="ORF">TPR58_02855</name>
</gene>
<proteinExistence type="predicted"/>
<dbReference type="Gene3D" id="3.40.50.2300">
    <property type="match status" value="1"/>
</dbReference>
<dbReference type="SUPFAM" id="SSF52172">
    <property type="entry name" value="CheY-like"/>
    <property type="match status" value="1"/>
</dbReference>
<sequence length="117" mass="12816">MGSGLRIAGFQTSRQAPAGVWTDISGAAQTGLEFKRLSAFVITLWARVLEVADWGCGSNLRIGRSNRHRPDLKILFITGYAENAVLSHGHLAPGMHVLIKPFTMDDIASRIRDLIET</sequence>
<comment type="caution">
    <text evidence="1">The sequence shown here is derived from an EMBL/GenBank/DDBJ whole genome shotgun (WGS) entry which is preliminary data.</text>
</comment>
<name>A0ABV0B3C6_9SPHN</name>
<reference evidence="1 2" key="1">
    <citation type="submission" date="2024-05" db="EMBL/GenBank/DDBJ databases">
        <title>Sphingomonas sp. HF-S3 16S ribosomal RNA gene Genome sequencing and assembly.</title>
        <authorList>
            <person name="Lee H."/>
        </authorList>
    </citation>
    <scope>NUCLEOTIDE SEQUENCE [LARGE SCALE GENOMIC DNA]</scope>
    <source>
        <strain evidence="1 2">HF-S3</strain>
    </source>
</reference>
<organism evidence="1 2">
    <name type="scientific">Sphingomonas rustica</name>
    <dbReference type="NCBI Taxonomy" id="3103142"/>
    <lineage>
        <taxon>Bacteria</taxon>
        <taxon>Pseudomonadati</taxon>
        <taxon>Pseudomonadota</taxon>
        <taxon>Alphaproteobacteria</taxon>
        <taxon>Sphingomonadales</taxon>
        <taxon>Sphingomonadaceae</taxon>
        <taxon>Sphingomonas</taxon>
    </lineage>
</organism>
<evidence type="ECO:0000313" key="1">
    <source>
        <dbReference type="EMBL" id="MEN3746093.1"/>
    </source>
</evidence>
<accession>A0ABV0B3C6</accession>
<evidence type="ECO:0008006" key="3">
    <source>
        <dbReference type="Google" id="ProtNLM"/>
    </source>
</evidence>
<keyword evidence="2" id="KW-1185">Reference proteome</keyword>
<protein>
    <recommendedName>
        <fullName evidence="3">Response regulatory domain-containing protein</fullName>
    </recommendedName>
</protein>